<protein>
    <submittedName>
        <fullName evidence="1">Uncharacterized protein</fullName>
    </submittedName>
</protein>
<name>A0A9D4HPN8_DREPO</name>
<keyword evidence="2" id="KW-1185">Reference proteome</keyword>
<reference evidence="1" key="2">
    <citation type="submission" date="2020-11" db="EMBL/GenBank/DDBJ databases">
        <authorList>
            <person name="McCartney M.A."/>
            <person name="Auch B."/>
            <person name="Kono T."/>
            <person name="Mallez S."/>
            <person name="Becker A."/>
            <person name="Gohl D.M."/>
            <person name="Silverstein K.A.T."/>
            <person name="Koren S."/>
            <person name="Bechman K.B."/>
            <person name="Herman A."/>
            <person name="Abrahante J.E."/>
            <person name="Garbe J."/>
        </authorList>
    </citation>
    <scope>NUCLEOTIDE SEQUENCE</scope>
    <source>
        <strain evidence="1">Duluth1</strain>
        <tissue evidence="1">Whole animal</tissue>
    </source>
</reference>
<organism evidence="1 2">
    <name type="scientific">Dreissena polymorpha</name>
    <name type="common">Zebra mussel</name>
    <name type="synonym">Mytilus polymorpha</name>
    <dbReference type="NCBI Taxonomy" id="45954"/>
    <lineage>
        <taxon>Eukaryota</taxon>
        <taxon>Metazoa</taxon>
        <taxon>Spiralia</taxon>
        <taxon>Lophotrochozoa</taxon>
        <taxon>Mollusca</taxon>
        <taxon>Bivalvia</taxon>
        <taxon>Autobranchia</taxon>
        <taxon>Heteroconchia</taxon>
        <taxon>Euheterodonta</taxon>
        <taxon>Imparidentia</taxon>
        <taxon>Neoheterodontei</taxon>
        <taxon>Myida</taxon>
        <taxon>Dreissenoidea</taxon>
        <taxon>Dreissenidae</taxon>
        <taxon>Dreissena</taxon>
    </lineage>
</organism>
<reference evidence="1" key="1">
    <citation type="journal article" date="2019" name="bioRxiv">
        <title>The Genome of the Zebra Mussel, Dreissena polymorpha: A Resource for Invasive Species Research.</title>
        <authorList>
            <person name="McCartney M.A."/>
            <person name="Auch B."/>
            <person name="Kono T."/>
            <person name="Mallez S."/>
            <person name="Zhang Y."/>
            <person name="Obille A."/>
            <person name="Becker A."/>
            <person name="Abrahante J.E."/>
            <person name="Garbe J."/>
            <person name="Badalamenti J.P."/>
            <person name="Herman A."/>
            <person name="Mangelson H."/>
            <person name="Liachko I."/>
            <person name="Sullivan S."/>
            <person name="Sone E.D."/>
            <person name="Koren S."/>
            <person name="Silverstein K.A.T."/>
            <person name="Beckman K.B."/>
            <person name="Gohl D.M."/>
        </authorList>
    </citation>
    <scope>NUCLEOTIDE SEQUENCE</scope>
    <source>
        <strain evidence="1">Duluth1</strain>
        <tissue evidence="1">Whole animal</tissue>
    </source>
</reference>
<dbReference type="EMBL" id="JAIWYP010000012">
    <property type="protein sequence ID" value="KAH3726355.1"/>
    <property type="molecule type" value="Genomic_DNA"/>
</dbReference>
<proteinExistence type="predicted"/>
<dbReference type="AlphaFoldDB" id="A0A9D4HPN8"/>
<comment type="caution">
    <text evidence="1">The sequence shown here is derived from an EMBL/GenBank/DDBJ whole genome shotgun (WGS) entry which is preliminary data.</text>
</comment>
<dbReference type="Proteomes" id="UP000828390">
    <property type="component" value="Unassembled WGS sequence"/>
</dbReference>
<evidence type="ECO:0000313" key="2">
    <source>
        <dbReference type="Proteomes" id="UP000828390"/>
    </source>
</evidence>
<gene>
    <name evidence="1" type="ORF">DPMN_052217</name>
</gene>
<accession>A0A9D4HPN8</accession>
<evidence type="ECO:0000313" key="1">
    <source>
        <dbReference type="EMBL" id="KAH3726355.1"/>
    </source>
</evidence>
<sequence length="69" mass="7679">MRQSQPNNRCKHYLWHIGICVCEIYADMPNAFCDNHGNLHEGGAIHGKQSLATIASPRHKDILHSATAV</sequence>